<sequence length="1063" mass="114996">MRKLLIVALLLSVLLALPLLAMRSERTLAFLAHWAVDTFTDYRLKLVSPVLRPFERNVSAAEIHVYPEDNDAPPFLTVLDFEGNIGWTDLYTTNLVDTRLKAQQVILYTSDTDSTSDPAPREWLKYIGWLPAELSIGQFHLVTAREEVFIFPLENVKGGRPNDQTFLASARAQYEGEPLDLNVGLNALLEEGHITAVKFNGEFSAPVSNSVVQLRGDVHGTADSFNYDLQLNADYADVSEFLRGFNARGELEGRLLLQAQMRGDADGFVLSNALFTLDNMPAYGIEAAGTLDYDISGGGELRLDAAGEISSMDVVLDWLDVDLHSLGRASGNAVITGTVRNPMIDRFMLRSEADSGLVVNAIGRVDPFRMGDAENKVRLDVAGPSIATLEQWTGPLPFEPGAFSASGLLVGRHGSVSLRDLVVEVGDPDELIFRLTGSAGSLDGMDSEGIAAARDLDLTLSVDSPDSRYLGEMLDIPIPAGFVLDGELTLKGTGAILEPVNGLFTARSPKLDFIFVPHAAKVTPMAHPVITDTLASVAITLDDVSALSEYIDVDIPARGRLDGKAELTQYGERLALNNLKMIVDGNELQLWATGEVDHLVPLDGIKLKGRFSDIPTARILNRALDGLDYQKPLGMLSGRFTVDYSGGKLNIPSFTIESDDKQGPLLLTVSGKSLDITGRLNVQSDIDYRLRDPDLLEALTGLRMNPLQGQGKIQLSPSEFVLSHTGEIGDSVAKLDARASLSAGKLTGLTAALNSPLLYLSDLGLQAEVAAEGYSPVEKLDRAEPRDFIEHILGRRASMPTDLRVNFGGISGKRTNINRLDIHVTGQNNRYTLREFNVGYADTVGEVRGIVDLNAQPPFVSLAGEAVALPLNTLGRDMGMDADVRGELTLRGGISSQGTDMDQLLGDLDGSLALALEDAEVQGAAYDLLATDLLAGFYTGASAKKSTHIDCTMAKFKLLNGVASSDSLYVETRRMVATGEAELDMVNQLMDVKITPRSKSRALQVPSSVRLKGKFDDPRTTVSPIAAAFDAYAEVLALVPKITRKLFGIKSRNKQQRPCEAVQ</sequence>
<dbReference type="PANTHER" id="PTHR30441">
    <property type="entry name" value="DUF748 DOMAIN-CONTAINING PROTEIN"/>
    <property type="match status" value="1"/>
</dbReference>
<keyword evidence="3" id="KW-1185">Reference proteome</keyword>
<dbReference type="PANTHER" id="PTHR30441:SF8">
    <property type="entry name" value="DUF748 DOMAIN-CONTAINING PROTEIN"/>
    <property type="match status" value="1"/>
</dbReference>
<dbReference type="GO" id="GO:0005886">
    <property type="term" value="C:plasma membrane"/>
    <property type="evidence" value="ECO:0007669"/>
    <property type="project" value="TreeGrafter"/>
</dbReference>
<name>A0AAP8MFC3_9GAMM</name>
<reference evidence="2 3" key="1">
    <citation type="submission" date="2018-01" db="EMBL/GenBank/DDBJ databases">
        <title>The draft genome sequence of Halioglobus japonicus S1-36.</title>
        <authorList>
            <person name="Du Z.-J."/>
            <person name="Shi M.-J."/>
        </authorList>
    </citation>
    <scope>NUCLEOTIDE SEQUENCE [LARGE SCALE GENOMIC DNA]</scope>
    <source>
        <strain evidence="2 3">S1-36</strain>
    </source>
</reference>
<dbReference type="GO" id="GO:0090313">
    <property type="term" value="P:regulation of protein targeting to membrane"/>
    <property type="evidence" value="ECO:0007669"/>
    <property type="project" value="TreeGrafter"/>
</dbReference>
<organism evidence="2 3">
    <name type="scientific">Halioglobus japonicus</name>
    <dbReference type="NCBI Taxonomy" id="930805"/>
    <lineage>
        <taxon>Bacteria</taxon>
        <taxon>Pseudomonadati</taxon>
        <taxon>Pseudomonadota</taxon>
        <taxon>Gammaproteobacteria</taxon>
        <taxon>Cellvibrionales</taxon>
        <taxon>Halieaceae</taxon>
        <taxon>Halioglobus</taxon>
    </lineage>
</organism>
<dbReference type="EMBL" id="PKUR01000002">
    <property type="protein sequence ID" value="PLW86815.1"/>
    <property type="molecule type" value="Genomic_DNA"/>
</dbReference>
<dbReference type="AlphaFoldDB" id="A0AAP8MFC3"/>
<accession>A0AAP8MFC3</accession>
<dbReference type="Proteomes" id="UP000235162">
    <property type="component" value="Unassembled WGS sequence"/>
</dbReference>
<evidence type="ECO:0000259" key="1">
    <source>
        <dbReference type="Pfam" id="PF05170"/>
    </source>
</evidence>
<dbReference type="InterPro" id="IPR052894">
    <property type="entry name" value="AsmA-related"/>
</dbReference>
<feature type="domain" description="AsmA" evidence="1">
    <location>
        <begin position="793"/>
        <end position="966"/>
    </location>
</feature>
<dbReference type="RefSeq" id="WP_102106269.1">
    <property type="nucleotide sequence ID" value="NZ_PKUR01000002.1"/>
</dbReference>
<evidence type="ECO:0000313" key="2">
    <source>
        <dbReference type="EMBL" id="PLW86815.1"/>
    </source>
</evidence>
<proteinExistence type="predicted"/>
<dbReference type="Pfam" id="PF05170">
    <property type="entry name" value="AsmA"/>
    <property type="match status" value="1"/>
</dbReference>
<comment type="caution">
    <text evidence="2">The sequence shown here is derived from an EMBL/GenBank/DDBJ whole genome shotgun (WGS) entry which is preliminary data.</text>
</comment>
<gene>
    <name evidence="2" type="ORF">C0029_10580</name>
</gene>
<protein>
    <recommendedName>
        <fullName evidence="1">AsmA domain-containing protein</fullName>
    </recommendedName>
</protein>
<dbReference type="InterPro" id="IPR007844">
    <property type="entry name" value="AsmA"/>
</dbReference>
<evidence type="ECO:0000313" key="3">
    <source>
        <dbReference type="Proteomes" id="UP000235162"/>
    </source>
</evidence>